<evidence type="ECO:0000259" key="2">
    <source>
        <dbReference type="Pfam" id="PF01695"/>
    </source>
</evidence>
<organism evidence="3 4">
    <name type="scientific">Pseudonocardia eucalypti</name>
    <dbReference type="NCBI Taxonomy" id="648755"/>
    <lineage>
        <taxon>Bacteria</taxon>
        <taxon>Bacillati</taxon>
        <taxon>Actinomycetota</taxon>
        <taxon>Actinomycetes</taxon>
        <taxon>Pseudonocardiales</taxon>
        <taxon>Pseudonocardiaceae</taxon>
        <taxon>Pseudonocardia</taxon>
    </lineage>
</organism>
<dbReference type="Proteomes" id="UP001428817">
    <property type="component" value="Unassembled WGS sequence"/>
</dbReference>
<sequence>MTAAQAADLLEVIEDRHQRRATILTSQLPVDTWHDNLGEPTIANAICDRILHTAHRIELRGESMRKPPPPEPTDQPGDQP</sequence>
<reference evidence="4" key="1">
    <citation type="journal article" date="2019" name="Int. J. Syst. Evol. Microbiol.">
        <title>The Global Catalogue of Microorganisms (GCM) 10K type strain sequencing project: providing services to taxonomists for standard genome sequencing and annotation.</title>
        <authorList>
            <consortium name="The Broad Institute Genomics Platform"/>
            <consortium name="The Broad Institute Genome Sequencing Center for Infectious Disease"/>
            <person name="Wu L."/>
            <person name="Ma J."/>
        </authorList>
    </citation>
    <scope>NUCLEOTIDE SEQUENCE [LARGE SCALE GENOMIC DNA]</scope>
    <source>
        <strain evidence="4">JCM 18303</strain>
    </source>
</reference>
<dbReference type="EMBL" id="BAABJP010000002">
    <property type="protein sequence ID" value="GAA5147446.1"/>
    <property type="molecule type" value="Genomic_DNA"/>
</dbReference>
<comment type="caution">
    <text evidence="3">The sequence shown here is derived from an EMBL/GenBank/DDBJ whole genome shotgun (WGS) entry which is preliminary data.</text>
</comment>
<evidence type="ECO:0000313" key="4">
    <source>
        <dbReference type="Proteomes" id="UP001428817"/>
    </source>
</evidence>
<feature type="compositionally biased region" description="Pro residues" evidence="1">
    <location>
        <begin position="66"/>
        <end position="80"/>
    </location>
</feature>
<protein>
    <recommendedName>
        <fullName evidence="2">IstB-like ATP-binding domain-containing protein</fullName>
    </recommendedName>
</protein>
<dbReference type="InterPro" id="IPR027417">
    <property type="entry name" value="P-loop_NTPase"/>
</dbReference>
<dbReference type="Pfam" id="PF01695">
    <property type="entry name" value="IstB_IS21"/>
    <property type="match status" value="1"/>
</dbReference>
<feature type="region of interest" description="Disordered" evidence="1">
    <location>
        <begin position="58"/>
        <end position="80"/>
    </location>
</feature>
<keyword evidence="4" id="KW-1185">Reference proteome</keyword>
<dbReference type="Gene3D" id="3.40.50.300">
    <property type="entry name" value="P-loop containing nucleotide triphosphate hydrolases"/>
    <property type="match status" value="1"/>
</dbReference>
<dbReference type="InterPro" id="IPR002611">
    <property type="entry name" value="IstB_ATP-bd"/>
</dbReference>
<proteinExistence type="predicted"/>
<gene>
    <name evidence="3" type="ORF">GCM10023321_08360</name>
</gene>
<name>A0ABP9PJ97_9PSEU</name>
<evidence type="ECO:0000256" key="1">
    <source>
        <dbReference type="SAM" id="MobiDB-lite"/>
    </source>
</evidence>
<accession>A0ABP9PJ97</accession>
<feature type="domain" description="IstB-like ATP-binding" evidence="2">
    <location>
        <begin position="3"/>
        <end position="66"/>
    </location>
</feature>
<evidence type="ECO:0000313" key="3">
    <source>
        <dbReference type="EMBL" id="GAA5147446.1"/>
    </source>
</evidence>